<dbReference type="Proteomes" id="UP001428817">
    <property type="component" value="Unassembled WGS sequence"/>
</dbReference>
<evidence type="ECO:0000313" key="3">
    <source>
        <dbReference type="Proteomes" id="UP001428817"/>
    </source>
</evidence>
<feature type="domain" description="DUF306" evidence="1">
    <location>
        <begin position="63"/>
        <end position="154"/>
    </location>
</feature>
<proteinExistence type="predicted"/>
<evidence type="ECO:0000313" key="2">
    <source>
        <dbReference type="EMBL" id="GAA5150769.1"/>
    </source>
</evidence>
<evidence type="ECO:0000259" key="1">
    <source>
        <dbReference type="Pfam" id="PF03724"/>
    </source>
</evidence>
<dbReference type="InterPro" id="IPR038670">
    <property type="entry name" value="HslJ-like_sf"/>
</dbReference>
<name>A0ABP9PQZ1_9PSEU</name>
<dbReference type="EMBL" id="BAABJP010000007">
    <property type="protein sequence ID" value="GAA5150769.1"/>
    <property type="molecule type" value="Genomic_DNA"/>
</dbReference>
<dbReference type="Gene3D" id="2.40.128.270">
    <property type="match status" value="1"/>
</dbReference>
<dbReference type="Pfam" id="PF03724">
    <property type="entry name" value="META"/>
    <property type="match status" value="1"/>
</dbReference>
<organism evidence="2 3">
    <name type="scientific">Pseudonocardia eucalypti</name>
    <dbReference type="NCBI Taxonomy" id="648755"/>
    <lineage>
        <taxon>Bacteria</taxon>
        <taxon>Bacillati</taxon>
        <taxon>Actinomycetota</taxon>
        <taxon>Actinomycetes</taxon>
        <taxon>Pseudonocardiales</taxon>
        <taxon>Pseudonocardiaceae</taxon>
        <taxon>Pseudonocardia</taxon>
    </lineage>
</organism>
<comment type="caution">
    <text evidence="2">The sequence shown here is derived from an EMBL/GenBank/DDBJ whole genome shotgun (WGS) entry which is preliminary data.</text>
</comment>
<reference evidence="3" key="1">
    <citation type="journal article" date="2019" name="Int. J. Syst. Evol. Microbiol.">
        <title>The Global Catalogue of Microorganisms (GCM) 10K type strain sequencing project: providing services to taxonomists for standard genome sequencing and annotation.</title>
        <authorList>
            <consortium name="The Broad Institute Genomics Platform"/>
            <consortium name="The Broad Institute Genome Sequencing Center for Infectious Disease"/>
            <person name="Wu L."/>
            <person name="Ma J."/>
        </authorList>
    </citation>
    <scope>NUCLEOTIDE SEQUENCE [LARGE SCALE GENOMIC DNA]</scope>
    <source>
        <strain evidence="3">JCM 18303</strain>
    </source>
</reference>
<gene>
    <name evidence="2" type="ORF">GCM10023321_16670</name>
</gene>
<dbReference type="InterPro" id="IPR005184">
    <property type="entry name" value="DUF306_Meta_HslJ"/>
</dbReference>
<sequence length="158" mass="16330">MCPVTGGNPIGEWLRLRGRKGERTMTRTLVVLAIMLAMVGGSGAADAESGMEPAGANQLIGRWVPADGAGAHDPKPAFVEFAPDGRWTGSDGCNAQRGRWRAGPDGTLWATAGPSTKIGCSNVPVAAWLVDASRAALDGGTLVLLAADGREHARLTRA</sequence>
<keyword evidence="3" id="KW-1185">Reference proteome</keyword>
<accession>A0ABP9PQZ1</accession>
<protein>
    <recommendedName>
        <fullName evidence="1">DUF306 domain-containing protein</fullName>
    </recommendedName>
</protein>